<feature type="transmembrane region" description="Helical" evidence="5">
    <location>
        <begin position="12"/>
        <end position="30"/>
    </location>
</feature>
<feature type="transmembrane region" description="Helical" evidence="5">
    <location>
        <begin position="447"/>
        <end position="469"/>
    </location>
</feature>
<evidence type="ECO:0000256" key="3">
    <source>
        <dbReference type="ARBA" id="ARBA00022989"/>
    </source>
</evidence>
<evidence type="ECO:0000256" key="2">
    <source>
        <dbReference type="ARBA" id="ARBA00022692"/>
    </source>
</evidence>
<dbReference type="GO" id="GO:0042773">
    <property type="term" value="P:ATP synthesis coupled electron transport"/>
    <property type="evidence" value="ECO:0007669"/>
    <property type="project" value="InterPro"/>
</dbReference>
<evidence type="ECO:0000256" key="6">
    <source>
        <dbReference type="RuleBase" id="RU000320"/>
    </source>
</evidence>
<evidence type="ECO:0000256" key="1">
    <source>
        <dbReference type="ARBA" id="ARBA00004127"/>
    </source>
</evidence>
<feature type="transmembrane region" description="Helical" evidence="5">
    <location>
        <begin position="79"/>
        <end position="96"/>
    </location>
</feature>
<feature type="transmembrane region" description="Helical" evidence="5">
    <location>
        <begin position="42"/>
        <end position="59"/>
    </location>
</feature>
<keyword evidence="5" id="KW-0520">NAD</keyword>
<comment type="subcellular location">
    <subcellularLocation>
        <location evidence="5">Cell membrane</location>
        <topology evidence="5">Multi-pass membrane protein</topology>
    </subcellularLocation>
    <subcellularLocation>
        <location evidence="1">Endomembrane system</location>
        <topology evidence="1">Multi-pass membrane protein</topology>
    </subcellularLocation>
    <subcellularLocation>
        <location evidence="6">Membrane</location>
        <topology evidence="6">Multi-pass membrane protein</topology>
    </subcellularLocation>
</comment>
<feature type="transmembrane region" description="Helical" evidence="5">
    <location>
        <begin position="323"/>
        <end position="344"/>
    </location>
</feature>
<dbReference type="AlphaFoldDB" id="A0A412GDX6"/>
<name>A0A412GDX6_9BACT</name>
<dbReference type="PANTHER" id="PTHR22773">
    <property type="entry name" value="NADH DEHYDROGENASE"/>
    <property type="match status" value="1"/>
</dbReference>
<feature type="transmembrane region" description="Helical" evidence="5">
    <location>
        <begin position="237"/>
        <end position="258"/>
    </location>
</feature>
<evidence type="ECO:0000313" key="8">
    <source>
        <dbReference type="EMBL" id="RGR93031.1"/>
    </source>
</evidence>
<dbReference type="HAMAP" id="MF_00445">
    <property type="entry name" value="NDH1_NuoN_1"/>
    <property type="match status" value="1"/>
</dbReference>
<dbReference type="EMBL" id="QRUU01000059">
    <property type="protein sequence ID" value="RGR93031.1"/>
    <property type="molecule type" value="Genomic_DNA"/>
</dbReference>
<feature type="transmembrane region" description="Helical" evidence="5">
    <location>
        <begin position="367"/>
        <end position="388"/>
    </location>
</feature>
<dbReference type="GO" id="GO:0005886">
    <property type="term" value="C:plasma membrane"/>
    <property type="evidence" value="ECO:0007669"/>
    <property type="project" value="UniProtKB-SubCell"/>
</dbReference>
<feature type="transmembrane region" description="Helical" evidence="5">
    <location>
        <begin position="270"/>
        <end position="289"/>
    </location>
</feature>
<dbReference type="InterPro" id="IPR010096">
    <property type="entry name" value="NADH-Q_OxRdtase_suN/2"/>
</dbReference>
<keyword evidence="5" id="KW-0813">Transport</keyword>
<keyword evidence="9" id="KW-1185">Reference proteome</keyword>
<dbReference type="GO" id="GO:0050136">
    <property type="term" value="F:NADH dehydrogenase (quinone) (non-electrogenic) activity"/>
    <property type="evidence" value="ECO:0007669"/>
    <property type="project" value="UniProtKB-UniRule"/>
</dbReference>
<dbReference type="GO" id="GO:0012505">
    <property type="term" value="C:endomembrane system"/>
    <property type="evidence" value="ECO:0007669"/>
    <property type="project" value="UniProtKB-SubCell"/>
</dbReference>
<dbReference type="GO" id="GO:0008137">
    <property type="term" value="F:NADH dehydrogenase (ubiquinone) activity"/>
    <property type="evidence" value="ECO:0007669"/>
    <property type="project" value="InterPro"/>
</dbReference>
<evidence type="ECO:0000259" key="7">
    <source>
        <dbReference type="Pfam" id="PF00361"/>
    </source>
</evidence>
<feature type="domain" description="NADH:quinone oxidoreductase/Mrp antiporter transmembrane" evidence="7">
    <location>
        <begin position="125"/>
        <end position="416"/>
    </location>
</feature>
<reference evidence="8 9" key="1">
    <citation type="submission" date="2018-08" db="EMBL/GenBank/DDBJ databases">
        <title>A genome reference for cultivated species of the human gut microbiota.</title>
        <authorList>
            <person name="Zou Y."/>
            <person name="Xue W."/>
            <person name="Luo G."/>
        </authorList>
    </citation>
    <scope>NUCLEOTIDE SEQUENCE [LARGE SCALE GENOMIC DNA]</scope>
    <source>
        <strain evidence="8 9">AF24-2</strain>
    </source>
</reference>
<comment type="similarity">
    <text evidence="5">Belongs to the complex I subunit 2 family.</text>
</comment>
<dbReference type="NCBIfam" id="TIGR01770">
    <property type="entry name" value="NDH_I_N"/>
    <property type="match status" value="1"/>
</dbReference>
<keyword evidence="5" id="KW-1003">Cell membrane</keyword>
<dbReference type="Pfam" id="PF00361">
    <property type="entry name" value="Proton_antipo_M"/>
    <property type="match status" value="1"/>
</dbReference>
<accession>A0A412GDX6</accession>
<keyword evidence="3 5" id="KW-1133">Transmembrane helix</keyword>
<feature type="transmembrane region" description="Helical" evidence="5">
    <location>
        <begin position="201"/>
        <end position="225"/>
    </location>
</feature>
<feature type="transmembrane region" description="Helical" evidence="5">
    <location>
        <begin position="160"/>
        <end position="181"/>
    </location>
</feature>
<gene>
    <name evidence="5" type="primary">nuoN</name>
    <name evidence="8" type="ORF">DWY20_11970</name>
</gene>
<protein>
    <recommendedName>
        <fullName evidence="5">NADH-quinone oxidoreductase subunit N</fullName>
        <ecNumber evidence="5">7.1.1.-</ecNumber>
    </recommendedName>
    <alternativeName>
        <fullName evidence="5">NADH dehydrogenase I subunit N</fullName>
    </alternativeName>
    <alternativeName>
        <fullName evidence="5">NDH-1 subunit N</fullName>
    </alternativeName>
</protein>
<dbReference type="InterPro" id="IPR001750">
    <property type="entry name" value="ND/Mrp_TM"/>
</dbReference>
<feature type="transmembrane region" description="Helical" evidence="5">
    <location>
        <begin position="296"/>
        <end position="317"/>
    </location>
</feature>
<evidence type="ECO:0000256" key="5">
    <source>
        <dbReference type="HAMAP-Rule" id="MF_00445"/>
    </source>
</evidence>
<proteinExistence type="inferred from homology"/>
<dbReference type="EC" id="7.1.1.-" evidence="5"/>
<comment type="catalytic activity">
    <reaction evidence="5">
        <text>a quinone + NADH + 5 H(+)(in) = a quinol + NAD(+) + 4 H(+)(out)</text>
        <dbReference type="Rhea" id="RHEA:57888"/>
        <dbReference type="ChEBI" id="CHEBI:15378"/>
        <dbReference type="ChEBI" id="CHEBI:24646"/>
        <dbReference type="ChEBI" id="CHEBI:57540"/>
        <dbReference type="ChEBI" id="CHEBI:57945"/>
        <dbReference type="ChEBI" id="CHEBI:132124"/>
    </reaction>
</comment>
<dbReference type="GO" id="GO:0048038">
    <property type="term" value="F:quinone binding"/>
    <property type="evidence" value="ECO:0007669"/>
    <property type="project" value="UniProtKB-KW"/>
</dbReference>
<keyword evidence="4 5" id="KW-0472">Membrane</keyword>
<sequence>MMDIITTLHTMQAEIGLAIILIIVLLADLFQKVPSPKNMQRLSCALLVILLLNNLFNSASGEAFGSMYINTPMTSVVKTVLTLGTILVFMQADTWLEREDTRHKAGEFYLLTLSTLLGMFYMVSAGSFLLFYVGLELASIPMACLIAFDKYRHHSAEAGAKFILNAMFSSGLMLYGLSLVYGTCGTMYFNDISTMITGSPLQILAMVLFFAGLGFKLSLVPFHMWTPDTYQGGPTTVSAYLSVISKGAAAFALMSILLKVFGPMVADWSLLLSVVIVLTITIANIFAILQKDLKRFMAYSSISQAGYIMLAVLGASAQGMASLVYYVVVYIVANLAVFGVIGTVEQHNGGTVDRDAYNGFYKTNPKLSFVMTIALFSLAGIPPFAGFFSKFFVFASAFHAGHWLVVFLALVNTIISLYYYLLVVKAMYIVPNETPLATFKSSATTRACLFICLMGIILLGVCSSVYQIFTEVAAL</sequence>
<evidence type="ECO:0000313" key="9">
    <source>
        <dbReference type="Proteomes" id="UP000285864"/>
    </source>
</evidence>
<dbReference type="Proteomes" id="UP000285864">
    <property type="component" value="Unassembled WGS sequence"/>
</dbReference>
<comment type="function">
    <text evidence="5">NDH-1 shuttles electrons from NADH, via FMN and iron-sulfur (Fe-S) centers, to quinones in the respiratory chain. The immediate electron acceptor for the enzyme in this species is believed to be a menaquinone. Couples the redox reaction to proton translocation (for every two electrons transferred, four hydrogen ions are translocated across the cytoplasmic membrane), and thus conserves the redox energy in a proton gradient.</text>
</comment>
<comment type="subunit">
    <text evidence="5">NDH-1 is composed of 14 different subunits. Subunits NuoA, H, J, K, L, M, N constitute the membrane sector of the complex.</text>
</comment>
<keyword evidence="5" id="KW-1278">Translocase</keyword>
<keyword evidence="2 5" id="KW-0812">Transmembrane</keyword>
<comment type="caution">
    <text evidence="8">The sequence shown here is derived from an EMBL/GenBank/DDBJ whole genome shotgun (WGS) entry which is preliminary data.</text>
</comment>
<keyword evidence="5" id="KW-0874">Quinone</keyword>
<evidence type="ECO:0000256" key="4">
    <source>
        <dbReference type="ARBA" id="ARBA00023136"/>
    </source>
</evidence>
<organism evidence="8 9">
    <name type="scientific">Phocaeicola coprocola</name>
    <dbReference type="NCBI Taxonomy" id="310298"/>
    <lineage>
        <taxon>Bacteria</taxon>
        <taxon>Pseudomonadati</taxon>
        <taxon>Bacteroidota</taxon>
        <taxon>Bacteroidia</taxon>
        <taxon>Bacteroidales</taxon>
        <taxon>Bacteroidaceae</taxon>
        <taxon>Phocaeicola</taxon>
    </lineage>
</organism>
<feature type="transmembrane region" description="Helical" evidence="5">
    <location>
        <begin position="400"/>
        <end position="421"/>
    </location>
</feature>